<gene>
    <name evidence="1" type="ORF">RHMOL_Rhmol11G0057700</name>
</gene>
<comment type="caution">
    <text evidence="1">The sequence shown here is derived from an EMBL/GenBank/DDBJ whole genome shotgun (WGS) entry which is preliminary data.</text>
</comment>
<evidence type="ECO:0000313" key="2">
    <source>
        <dbReference type="Proteomes" id="UP001062846"/>
    </source>
</evidence>
<sequence length="261" mass="29832">MIWMSDNENFGDFYARLSEIMNSNFNLGEPISQEKIVKKIMRSLPKRFITKVEVLECMPKFDSMKGEEVVGHLLTFETKLSQYSPQKEKNKNEEKSLAFSSFKDSFKVSDSDDDELDQEEMALFVKKFGKFFKKNKTFGPSSKDKNGRSSKGKERKESKSSSPQCYECMGFGHIAQDCANKQKNKSYNVRTWDDSDSDDEENCGGNSKVMALGASVHPHVSKFKLEDESVNGEDLSNSESEEQESLQKAYNKLFKESLRLT</sequence>
<name>A0ACC0LPW2_RHOML</name>
<evidence type="ECO:0000313" key="1">
    <source>
        <dbReference type="EMBL" id="KAI8530432.1"/>
    </source>
</evidence>
<proteinExistence type="predicted"/>
<accession>A0ACC0LPW2</accession>
<organism evidence="1 2">
    <name type="scientific">Rhododendron molle</name>
    <name type="common">Chinese azalea</name>
    <name type="synonym">Azalea mollis</name>
    <dbReference type="NCBI Taxonomy" id="49168"/>
    <lineage>
        <taxon>Eukaryota</taxon>
        <taxon>Viridiplantae</taxon>
        <taxon>Streptophyta</taxon>
        <taxon>Embryophyta</taxon>
        <taxon>Tracheophyta</taxon>
        <taxon>Spermatophyta</taxon>
        <taxon>Magnoliopsida</taxon>
        <taxon>eudicotyledons</taxon>
        <taxon>Gunneridae</taxon>
        <taxon>Pentapetalae</taxon>
        <taxon>asterids</taxon>
        <taxon>Ericales</taxon>
        <taxon>Ericaceae</taxon>
        <taxon>Ericoideae</taxon>
        <taxon>Rhodoreae</taxon>
        <taxon>Rhododendron</taxon>
    </lineage>
</organism>
<keyword evidence="2" id="KW-1185">Reference proteome</keyword>
<dbReference type="Proteomes" id="UP001062846">
    <property type="component" value="Chromosome 11"/>
</dbReference>
<dbReference type="EMBL" id="CM046398">
    <property type="protein sequence ID" value="KAI8530432.1"/>
    <property type="molecule type" value="Genomic_DNA"/>
</dbReference>
<reference evidence="1" key="1">
    <citation type="submission" date="2022-02" db="EMBL/GenBank/DDBJ databases">
        <title>Plant Genome Project.</title>
        <authorList>
            <person name="Zhang R.-G."/>
        </authorList>
    </citation>
    <scope>NUCLEOTIDE SEQUENCE</scope>
    <source>
        <strain evidence="1">AT1</strain>
    </source>
</reference>
<protein>
    <submittedName>
        <fullName evidence="1">Uncharacterized protein</fullName>
    </submittedName>
</protein>